<organism evidence="1 2">
    <name type="scientific">Lapillicoccus jejuensis</name>
    <dbReference type="NCBI Taxonomy" id="402171"/>
    <lineage>
        <taxon>Bacteria</taxon>
        <taxon>Bacillati</taxon>
        <taxon>Actinomycetota</taxon>
        <taxon>Actinomycetes</taxon>
        <taxon>Micrococcales</taxon>
        <taxon>Intrasporangiaceae</taxon>
        <taxon>Lapillicoccus</taxon>
    </lineage>
</organism>
<accession>A0A542DYS3</accession>
<dbReference type="EMBL" id="VFMN01000001">
    <property type="protein sequence ID" value="TQJ08228.1"/>
    <property type="molecule type" value="Genomic_DNA"/>
</dbReference>
<dbReference type="AlphaFoldDB" id="A0A542DYS3"/>
<dbReference type="Pfam" id="PF12294">
    <property type="entry name" value="DUF3626"/>
    <property type="match status" value="2"/>
</dbReference>
<dbReference type="RefSeq" id="WP_141847767.1">
    <property type="nucleotide sequence ID" value="NZ_BAAAPR010000002.1"/>
</dbReference>
<comment type="caution">
    <text evidence="1">The sequence shown here is derived from an EMBL/GenBank/DDBJ whole genome shotgun (WGS) entry which is preliminary data.</text>
</comment>
<evidence type="ECO:0000313" key="1">
    <source>
        <dbReference type="EMBL" id="TQJ08228.1"/>
    </source>
</evidence>
<sequence>MDARVRAAVAHVAAHGADGPPLPADVPVTLAFHPDRVDAGGRSVLAALAADGRYRSQFETGTSNGGLTAHPGGDRWRWEQRLFGGAYDDAPPADRPVYGALDHRRTGLGGAPRFGSSFLLLRSEVLDRVTLCFPDSVFEPTDLAVAQRCPLLDLADAALASGGVDVLDAYVEAHVHGGVEVSRDVEAVVLDPSYAGTAVEQEAAALGVPVRWHPGFALGVARLDDEEVVAYRGPASVALAREAAAGASVLTPAAIGVLRRTGSHDLQAVKHVWHLVARFGADPTGP</sequence>
<protein>
    <submittedName>
        <fullName evidence="1">Uncharacterized protein DUF3626</fullName>
    </submittedName>
</protein>
<reference evidence="1 2" key="1">
    <citation type="submission" date="2019-06" db="EMBL/GenBank/DDBJ databases">
        <title>Sequencing the genomes of 1000 actinobacteria strains.</title>
        <authorList>
            <person name="Klenk H.-P."/>
        </authorList>
    </citation>
    <scope>NUCLEOTIDE SEQUENCE [LARGE SCALE GENOMIC DNA]</scope>
    <source>
        <strain evidence="1 2">DSM 18607</strain>
    </source>
</reference>
<proteinExistence type="predicted"/>
<gene>
    <name evidence="1" type="ORF">FB458_1312</name>
</gene>
<keyword evidence="2" id="KW-1185">Reference proteome</keyword>
<name>A0A542DYS3_9MICO</name>
<dbReference type="InterPro" id="IPR022074">
    <property type="entry name" value="DUF3626"/>
</dbReference>
<dbReference type="OrthoDB" id="3770261at2"/>
<evidence type="ECO:0000313" key="2">
    <source>
        <dbReference type="Proteomes" id="UP000317893"/>
    </source>
</evidence>
<dbReference type="Proteomes" id="UP000317893">
    <property type="component" value="Unassembled WGS sequence"/>
</dbReference>